<organism evidence="2">
    <name type="scientific">uncultured microorganism</name>
    <dbReference type="NCBI Taxonomy" id="358574"/>
    <lineage>
        <taxon>unclassified sequences</taxon>
        <taxon>environmental samples</taxon>
    </lineage>
</organism>
<reference evidence="2" key="1">
    <citation type="submission" date="2012-09" db="EMBL/GenBank/DDBJ databases">
        <authorList>
            <person name="Elsaied H.E."/>
            <person name="Maruyama A."/>
        </authorList>
    </citation>
    <scope>NUCLEOTIDE SEQUENCE</scope>
</reference>
<reference evidence="2" key="2">
    <citation type="journal article" date="2014" name="FEMS Microbiol. Ecol.">
        <title>Novel integrons and gene cassettes from a Cascadian submarine gas-hydrate-bearing core.</title>
        <authorList>
            <person name="Elsaied H."/>
            <person name="Stokes H.W."/>
            <person name="Yoshioka H."/>
            <person name="Mitani Y."/>
            <person name="Maruyama A."/>
        </authorList>
    </citation>
    <scope>NUCLEOTIDE SEQUENCE</scope>
</reference>
<name>K0J8N7_9ZZZZ</name>
<evidence type="ECO:0000313" key="2">
    <source>
        <dbReference type="EMBL" id="BAM62597.1"/>
    </source>
</evidence>
<keyword evidence="1" id="KW-1133">Transmembrane helix</keyword>
<proteinExistence type="predicted"/>
<accession>K0J8N7</accession>
<keyword evidence="1" id="KW-0472">Membrane</keyword>
<protein>
    <submittedName>
        <fullName evidence="2">Uncharacterized protein</fullName>
    </submittedName>
</protein>
<evidence type="ECO:0000256" key="1">
    <source>
        <dbReference type="SAM" id="Phobius"/>
    </source>
</evidence>
<feature type="transmembrane region" description="Helical" evidence="1">
    <location>
        <begin position="128"/>
        <end position="148"/>
    </location>
</feature>
<keyword evidence="1" id="KW-0812">Transmembrane</keyword>
<feature type="transmembrane region" description="Helical" evidence="1">
    <location>
        <begin position="62"/>
        <end position="81"/>
    </location>
</feature>
<dbReference type="EMBL" id="AB750534">
    <property type="protein sequence ID" value="BAM62597.1"/>
    <property type="molecule type" value="Genomic_DNA"/>
</dbReference>
<feature type="transmembrane region" description="Helical" evidence="1">
    <location>
        <begin position="87"/>
        <end position="108"/>
    </location>
</feature>
<sequence>MYRRNNSNIKKANKSLHPTANRLRVGGVVTIYISRLVVPTFGAAVELYVSQKMKRYPRSLRVMLFHTGFVIVALLLMVSPLGRKPGAIHPLLILPFFYLLFSGVLYAYTMIRGIYEIRTGGHELGSKISVFISIIILVAMSYGVYYMWPRWMSV</sequence>
<dbReference type="AlphaFoldDB" id="K0J8N7"/>